<dbReference type="SUPFAM" id="SSF55186">
    <property type="entry name" value="ThrRS/AlaRS common domain"/>
    <property type="match status" value="1"/>
</dbReference>
<keyword evidence="3 13" id="KW-0820">tRNA-binding</keyword>
<evidence type="ECO:0000256" key="5">
    <source>
        <dbReference type="ARBA" id="ARBA00022723"/>
    </source>
</evidence>
<feature type="domain" description="TGS" evidence="15">
    <location>
        <begin position="1"/>
        <end position="61"/>
    </location>
</feature>
<evidence type="ECO:0000313" key="17">
    <source>
        <dbReference type="Proteomes" id="UP000516072"/>
    </source>
</evidence>
<comment type="caution">
    <text evidence="13">Lacks conserved residue(s) required for the propagation of feature annotation.</text>
</comment>
<dbReference type="InterPro" id="IPR004095">
    <property type="entry name" value="TGS"/>
</dbReference>
<dbReference type="FunFam" id="3.40.50.800:FF:000001">
    <property type="entry name" value="Threonine--tRNA ligase"/>
    <property type="match status" value="1"/>
</dbReference>
<comment type="similarity">
    <text evidence="1 13">Belongs to the class-II aminoacyl-tRNA synthetase family.</text>
</comment>
<dbReference type="SUPFAM" id="SSF81271">
    <property type="entry name" value="TGS-like"/>
    <property type="match status" value="1"/>
</dbReference>
<name>A0A7G1Q9P3_9GAMM</name>
<evidence type="ECO:0000259" key="15">
    <source>
        <dbReference type="PROSITE" id="PS51880"/>
    </source>
</evidence>
<accession>A0A7G1Q9P3</accession>
<keyword evidence="2 13" id="KW-0963">Cytoplasm</keyword>
<feature type="domain" description="Aminoacyl-transfer RNA synthetases class-II family profile" evidence="14">
    <location>
        <begin position="242"/>
        <end position="535"/>
    </location>
</feature>
<dbReference type="SUPFAM" id="SSF52954">
    <property type="entry name" value="Class II aaRS ABD-related"/>
    <property type="match status" value="1"/>
</dbReference>
<dbReference type="CDD" id="cd00771">
    <property type="entry name" value="ThrRS_core"/>
    <property type="match status" value="1"/>
</dbReference>
<evidence type="ECO:0000256" key="9">
    <source>
        <dbReference type="ARBA" id="ARBA00022884"/>
    </source>
</evidence>
<dbReference type="InterPro" id="IPR033728">
    <property type="entry name" value="ThrRS_core"/>
</dbReference>
<dbReference type="InterPro" id="IPR002314">
    <property type="entry name" value="aa-tRNA-synt_IIb"/>
</dbReference>
<reference evidence="16 17" key="1">
    <citation type="submission" date="2020-03" db="EMBL/GenBank/DDBJ databases">
        <authorList>
            <person name="Picone N."/>
        </authorList>
    </citation>
    <scope>NUCLEOTIDE SEQUENCE [LARGE SCALE GENOMIC DNA]</scope>
    <source>
        <strain evidence="16">NSCAC1</strain>
    </source>
</reference>
<dbReference type="FunFam" id="3.30.54.20:FF:000002">
    <property type="entry name" value="Threonine--tRNA ligase"/>
    <property type="match status" value="1"/>
</dbReference>
<dbReference type="InterPro" id="IPR006195">
    <property type="entry name" value="aa-tRNA-synth_II"/>
</dbReference>
<feature type="binding site" evidence="13">
    <location>
        <position position="335"/>
    </location>
    <ligand>
        <name>Zn(2+)</name>
        <dbReference type="ChEBI" id="CHEBI:29105"/>
        <note>catalytic</note>
    </ligand>
</feature>
<dbReference type="GO" id="GO:0000049">
    <property type="term" value="F:tRNA binding"/>
    <property type="evidence" value="ECO:0007669"/>
    <property type="project" value="UniProtKB-KW"/>
</dbReference>
<dbReference type="FunFam" id="3.10.20.30:FF:000005">
    <property type="entry name" value="Threonine--tRNA ligase"/>
    <property type="match status" value="1"/>
</dbReference>
<evidence type="ECO:0000256" key="10">
    <source>
        <dbReference type="ARBA" id="ARBA00022917"/>
    </source>
</evidence>
<dbReference type="InterPro" id="IPR002320">
    <property type="entry name" value="Thr-tRNA-ligase_IIa"/>
</dbReference>
<dbReference type="Gene3D" id="3.30.980.10">
    <property type="entry name" value="Threonyl-trna Synthetase, Chain A, domain 2"/>
    <property type="match status" value="1"/>
</dbReference>
<dbReference type="Proteomes" id="UP000516072">
    <property type="component" value="Chromosome"/>
</dbReference>
<dbReference type="CDD" id="cd01667">
    <property type="entry name" value="TGS_ThrRS"/>
    <property type="match status" value="1"/>
</dbReference>
<dbReference type="FunFam" id="3.30.930.10:FF:000002">
    <property type="entry name" value="Threonine--tRNA ligase"/>
    <property type="match status" value="1"/>
</dbReference>
<dbReference type="RefSeq" id="WP_197743753.1">
    <property type="nucleotide sequence ID" value="NZ_LR778175.1"/>
</dbReference>
<evidence type="ECO:0000256" key="11">
    <source>
        <dbReference type="ARBA" id="ARBA00023146"/>
    </source>
</evidence>
<dbReference type="InterPro" id="IPR047246">
    <property type="entry name" value="ThrRS_anticodon"/>
</dbReference>
<keyword evidence="5 13" id="KW-0479">Metal-binding</keyword>
<dbReference type="InterPro" id="IPR018163">
    <property type="entry name" value="Thr/Ala-tRNA-synth_IIc_edit"/>
</dbReference>
<evidence type="ECO:0000256" key="12">
    <source>
        <dbReference type="ARBA" id="ARBA00049515"/>
    </source>
</evidence>
<feature type="binding site" evidence="13">
    <location>
        <position position="512"/>
    </location>
    <ligand>
        <name>Zn(2+)</name>
        <dbReference type="ChEBI" id="CHEBI:29105"/>
        <note>catalytic</note>
    </ligand>
</feature>
<dbReference type="AlphaFoldDB" id="A0A7G1Q9P3"/>
<dbReference type="GO" id="GO:0004829">
    <property type="term" value="F:threonine-tRNA ligase activity"/>
    <property type="evidence" value="ECO:0007669"/>
    <property type="project" value="UniProtKB-UniRule"/>
</dbReference>
<evidence type="ECO:0000256" key="4">
    <source>
        <dbReference type="ARBA" id="ARBA00022598"/>
    </source>
</evidence>
<evidence type="ECO:0000256" key="13">
    <source>
        <dbReference type="HAMAP-Rule" id="MF_00184"/>
    </source>
</evidence>
<comment type="catalytic activity">
    <reaction evidence="12 13">
        <text>tRNA(Thr) + L-threonine + ATP = L-threonyl-tRNA(Thr) + AMP + diphosphate + H(+)</text>
        <dbReference type="Rhea" id="RHEA:24624"/>
        <dbReference type="Rhea" id="RHEA-COMP:9670"/>
        <dbReference type="Rhea" id="RHEA-COMP:9704"/>
        <dbReference type="ChEBI" id="CHEBI:15378"/>
        <dbReference type="ChEBI" id="CHEBI:30616"/>
        <dbReference type="ChEBI" id="CHEBI:33019"/>
        <dbReference type="ChEBI" id="CHEBI:57926"/>
        <dbReference type="ChEBI" id="CHEBI:78442"/>
        <dbReference type="ChEBI" id="CHEBI:78534"/>
        <dbReference type="ChEBI" id="CHEBI:456215"/>
        <dbReference type="EC" id="6.1.1.3"/>
    </reaction>
</comment>
<dbReference type="GO" id="GO:0005737">
    <property type="term" value="C:cytoplasm"/>
    <property type="evidence" value="ECO:0007669"/>
    <property type="project" value="UniProtKB-SubCell"/>
</dbReference>
<comment type="cofactor">
    <cofactor evidence="13">
        <name>Zn(2+)</name>
        <dbReference type="ChEBI" id="CHEBI:29105"/>
    </cofactor>
    <text evidence="13">Binds 1 zinc ion per subunit.</text>
</comment>
<dbReference type="Pfam" id="PF00587">
    <property type="entry name" value="tRNA-synt_2b"/>
    <property type="match status" value="1"/>
</dbReference>
<organism evidence="16 17">
    <name type="scientific">Candidatus Nitrosacidococcus tergens</name>
    <dbReference type="NCBI Taxonomy" id="553981"/>
    <lineage>
        <taxon>Bacteria</taxon>
        <taxon>Pseudomonadati</taxon>
        <taxon>Pseudomonadota</taxon>
        <taxon>Gammaproteobacteria</taxon>
        <taxon>Chromatiales</taxon>
        <taxon>Chromatiaceae</taxon>
        <taxon>Candidatus Nitrosacidococcus</taxon>
    </lineage>
</organism>
<dbReference type="InterPro" id="IPR012947">
    <property type="entry name" value="tRNA_SAD"/>
</dbReference>
<dbReference type="InterPro" id="IPR012675">
    <property type="entry name" value="Beta-grasp_dom_sf"/>
</dbReference>
<dbReference type="Gene3D" id="3.40.50.800">
    <property type="entry name" value="Anticodon-binding domain"/>
    <property type="match status" value="1"/>
</dbReference>
<dbReference type="GO" id="GO:0005524">
    <property type="term" value="F:ATP binding"/>
    <property type="evidence" value="ECO:0007669"/>
    <property type="project" value="UniProtKB-UniRule"/>
</dbReference>
<dbReference type="Gene3D" id="3.10.20.30">
    <property type="match status" value="1"/>
</dbReference>
<evidence type="ECO:0000256" key="1">
    <source>
        <dbReference type="ARBA" id="ARBA00008226"/>
    </source>
</evidence>
<dbReference type="EC" id="6.1.1.3" evidence="13"/>
<comment type="subunit">
    <text evidence="13">Homodimer.</text>
</comment>
<dbReference type="PRINTS" id="PR01047">
    <property type="entry name" value="TRNASYNTHTHR"/>
</dbReference>
<evidence type="ECO:0000259" key="14">
    <source>
        <dbReference type="PROSITE" id="PS50862"/>
    </source>
</evidence>
<dbReference type="FunFam" id="3.30.980.10:FF:000005">
    <property type="entry name" value="Threonyl-tRNA synthetase, mitochondrial"/>
    <property type="match status" value="1"/>
</dbReference>
<dbReference type="PROSITE" id="PS50862">
    <property type="entry name" value="AA_TRNA_LIGASE_II"/>
    <property type="match status" value="1"/>
</dbReference>
<dbReference type="GO" id="GO:0046872">
    <property type="term" value="F:metal ion binding"/>
    <property type="evidence" value="ECO:0007669"/>
    <property type="project" value="UniProtKB-KW"/>
</dbReference>
<protein>
    <recommendedName>
        <fullName evidence="13">Threonine--tRNA ligase</fullName>
        <ecNumber evidence="13">6.1.1.3</ecNumber>
    </recommendedName>
    <alternativeName>
        <fullName evidence="13">Threonyl-tRNA synthetase</fullName>
        <shortName evidence="13">ThrRS</shortName>
    </alternativeName>
</protein>
<evidence type="ECO:0000256" key="2">
    <source>
        <dbReference type="ARBA" id="ARBA00022490"/>
    </source>
</evidence>
<keyword evidence="11 13" id="KW-0030">Aminoacyl-tRNA synthetase</keyword>
<evidence type="ECO:0000256" key="8">
    <source>
        <dbReference type="ARBA" id="ARBA00022840"/>
    </source>
</evidence>
<dbReference type="Gene3D" id="3.30.930.10">
    <property type="entry name" value="Bira Bifunctional Protein, Domain 2"/>
    <property type="match status" value="1"/>
</dbReference>
<dbReference type="SMART" id="SM00863">
    <property type="entry name" value="tRNA_SAD"/>
    <property type="match status" value="1"/>
</dbReference>
<dbReference type="PANTHER" id="PTHR11451:SF44">
    <property type="entry name" value="THREONINE--TRNA LIGASE, CHLOROPLASTIC_MITOCHONDRIAL 2"/>
    <property type="match status" value="1"/>
</dbReference>
<dbReference type="InterPro" id="IPR045864">
    <property type="entry name" value="aa-tRNA-synth_II/BPL/LPL"/>
</dbReference>
<dbReference type="CDD" id="cd00860">
    <property type="entry name" value="ThrRS_anticodon"/>
    <property type="match status" value="1"/>
</dbReference>
<dbReference type="EMBL" id="LR778175">
    <property type="protein sequence ID" value="CAB1276126.1"/>
    <property type="molecule type" value="Genomic_DNA"/>
</dbReference>
<proteinExistence type="inferred from homology"/>
<dbReference type="NCBIfam" id="TIGR00418">
    <property type="entry name" value="thrS"/>
    <property type="match status" value="1"/>
</dbReference>
<dbReference type="Pfam" id="PF03129">
    <property type="entry name" value="HGTP_anticodon"/>
    <property type="match status" value="1"/>
</dbReference>
<keyword evidence="17" id="KW-1185">Reference proteome</keyword>
<dbReference type="PANTHER" id="PTHR11451">
    <property type="entry name" value="THREONINE-TRNA LIGASE"/>
    <property type="match status" value="1"/>
</dbReference>
<gene>
    <name evidence="13 16" type="primary">thrS</name>
    <name evidence="16" type="ORF">NSCAC_1012</name>
</gene>
<evidence type="ECO:0000256" key="6">
    <source>
        <dbReference type="ARBA" id="ARBA00022741"/>
    </source>
</evidence>
<keyword evidence="7 13" id="KW-0862">Zinc</keyword>
<comment type="subcellular location">
    <subcellularLocation>
        <location evidence="13">Cytoplasm</location>
    </subcellularLocation>
</comment>
<keyword evidence="4 13" id="KW-0436">Ligase</keyword>
<evidence type="ECO:0000256" key="7">
    <source>
        <dbReference type="ARBA" id="ARBA00022833"/>
    </source>
</evidence>
<dbReference type="PROSITE" id="PS51880">
    <property type="entry name" value="TGS"/>
    <property type="match status" value="1"/>
</dbReference>
<feature type="binding site" evidence="13">
    <location>
        <position position="386"/>
    </location>
    <ligand>
        <name>Zn(2+)</name>
        <dbReference type="ChEBI" id="CHEBI:29105"/>
        <note>catalytic</note>
    </ligand>
</feature>
<dbReference type="InterPro" id="IPR004154">
    <property type="entry name" value="Anticodon-bd"/>
</dbReference>
<dbReference type="HAMAP" id="MF_00184">
    <property type="entry name" value="Thr_tRNA_synth"/>
    <property type="match status" value="1"/>
</dbReference>
<dbReference type="KEGG" id="ntg:NSCAC_1012"/>
<keyword evidence="9 13" id="KW-0694">RNA-binding</keyword>
<keyword evidence="8 13" id="KW-0067">ATP-binding</keyword>
<dbReference type="Gene3D" id="3.30.54.20">
    <property type="match status" value="1"/>
</dbReference>
<dbReference type="GO" id="GO:0006435">
    <property type="term" value="P:threonyl-tRNA aminoacylation"/>
    <property type="evidence" value="ECO:0007669"/>
    <property type="project" value="UniProtKB-UniRule"/>
</dbReference>
<evidence type="ECO:0000256" key="3">
    <source>
        <dbReference type="ARBA" id="ARBA00022555"/>
    </source>
</evidence>
<sequence length="644" mass="74072">MPVITLPDGSQRQFDHPVTVYDVAANINGNLAKAALGGKIPKGLVDTSHCIKEDTTLTIITDRDPEGLEIIRHSCAHLLAQAVKQLYPEAQVTIGPVIEDGFYYDFVYPKGFTLEDLQIIEDRMKLLADQDISVHRQVKSRNDSISFFHDLGEEYKAKIIESIPEDQDISLYQQGDFTDLCRGPHVPSTSKIKAFKLTKVSGAYWRGDAKNEMLQRIYGTAWSDKKALKAYLHRLEEAEKRDHRKIGTELDLFSIQEEAGGGLVFWHPMGARIRRVIEDLWRERHAAAGYETLYTPHIAHENLWHISGHTNFYRESMYQPMEDDNQFYQLKPMNCPFHVLIYKGRLRSYREFPLRWAELGTVYRHEMSGALHGLMRVRGFTQDDAHIFCREGQIESEVLAILDFTLNMLKTFGFHQYEIELSTRPENSVGSDEIWDRATKALRSALEKKELSYGIDEGGGAFYGPKIDIKIEDAIGRKWQCSTVQLDFNLPNRFEMEYIAEDGTRQRPIMIHRAVLGSLERFFGILIEHFAGKFPPWLAPVQVVVINITDRQTEYAEQIEQILKKQGFRSALDLRNEKIGFKIREHTLKRIPYLLIVGDKEVTQQQVAVRTRAGKDLGVMSLDSFSEYLKAQITRFSYDISEED</sequence>
<dbReference type="Pfam" id="PF02824">
    <property type="entry name" value="TGS"/>
    <property type="match status" value="1"/>
</dbReference>
<keyword evidence="6 13" id="KW-0547">Nucleotide-binding</keyword>
<keyword evidence="10 13" id="KW-0648">Protein biosynthesis</keyword>
<dbReference type="SUPFAM" id="SSF55681">
    <property type="entry name" value="Class II aaRS and biotin synthetases"/>
    <property type="match status" value="1"/>
</dbReference>
<dbReference type="InterPro" id="IPR012676">
    <property type="entry name" value="TGS-like"/>
</dbReference>
<evidence type="ECO:0000313" key="16">
    <source>
        <dbReference type="EMBL" id="CAB1276126.1"/>
    </source>
</evidence>
<dbReference type="InterPro" id="IPR036621">
    <property type="entry name" value="Anticodon-bd_dom_sf"/>
</dbReference>
<dbReference type="Pfam" id="PF07973">
    <property type="entry name" value="tRNA_SAD"/>
    <property type="match status" value="1"/>
</dbReference>